<gene>
    <name evidence="2" type="primary">kfoC_1</name>
    <name evidence="2" type="ORF">Pan216_33980</name>
</gene>
<dbReference type="Gene3D" id="3.90.550.10">
    <property type="entry name" value="Spore Coat Polysaccharide Biosynthesis Protein SpsA, Chain A"/>
    <property type="match status" value="1"/>
</dbReference>
<dbReference type="PANTHER" id="PTHR22916">
    <property type="entry name" value="GLYCOSYLTRANSFERASE"/>
    <property type="match status" value="1"/>
</dbReference>
<dbReference type="OrthoDB" id="9784574at2"/>
<dbReference type="GO" id="GO:0016758">
    <property type="term" value="F:hexosyltransferase activity"/>
    <property type="evidence" value="ECO:0007669"/>
    <property type="project" value="UniProtKB-ARBA"/>
</dbReference>
<dbReference type="InterPro" id="IPR029044">
    <property type="entry name" value="Nucleotide-diphossugar_trans"/>
</dbReference>
<dbReference type="EMBL" id="CP036279">
    <property type="protein sequence ID" value="QDU62531.1"/>
    <property type="molecule type" value="Genomic_DNA"/>
</dbReference>
<accession>A0A518B6C5</accession>
<dbReference type="RefSeq" id="WP_145259357.1">
    <property type="nucleotide sequence ID" value="NZ_CP036279.1"/>
</dbReference>
<sequence>MTEVSLRQLDSEPQVFIVTPSMNQGRFLEATIESVLSQDYPNIDYFVADGGSSDESLDILERYARHGVRWYSGPDGGQAASIARAWAQTQAPIVAWLNSDDCYMPGAVTAAVNHLKEHPGEGMVYGEAWYMDEIGQKTELYDTYAPFCRDVLEAHCFICQPAAFVRREVFDTIKPVRKELRYCMDYDLWIRISEHFPVGYLSQPLALSRMYADNKTLGQRDGVFRELIEVTREHFGKTHPNWSVGYQIYRTEQLIEKRLKFVPTHWRQQLRNRLVGPMCEKMEPLQKKTAPNATENAA</sequence>
<evidence type="ECO:0000259" key="1">
    <source>
        <dbReference type="Pfam" id="PF00535"/>
    </source>
</evidence>
<dbReference type="AlphaFoldDB" id="A0A518B6C5"/>
<proteinExistence type="predicted"/>
<name>A0A518B6C5_9BACT</name>
<evidence type="ECO:0000313" key="2">
    <source>
        <dbReference type="EMBL" id="QDU62531.1"/>
    </source>
</evidence>
<evidence type="ECO:0000313" key="3">
    <source>
        <dbReference type="Proteomes" id="UP000317093"/>
    </source>
</evidence>
<feature type="domain" description="Glycosyltransferase 2-like" evidence="1">
    <location>
        <begin position="17"/>
        <end position="172"/>
    </location>
</feature>
<dbReference type="InterPro" id="IPR001173">
    <property type="entry name" value="Glyco_trans_2-like"/>
</dbReference>
<keyword evidence="3" id="KW-1185">Reference proteome</keyword>
<dbReference type="PANTHER" id="PTHR22916:SF3">
    <property type="entry name" value="UDP-GLCNAC:BETAGAL BETA-1,3-N-ACETYLGLUCOSAMINYLTRANSFERASE-LIKE PROTEIN 1"/>
    <property type="match status" value="1"/>
</dbReference>
<dbReference type="CDD" id="cd06433">
    <property type="entry name" value="GT_2_WfgS_like"/>
    <property type="match status" value="1"/>
</dbReference>
<reference evidence="2 3" key="1">
    <citation type="submission" date="2019-02" db="EMBL/GenBank/DDBJ databases">
        <title>Deep-cultivation of Planctomycetes and their phenomic and genomic characterization uncovers novel biology.</title>
        <authorList>
            <person name="Wiegand S."/>
            <person name="Jogler M."/>
            <person name="Boedeker C."/>
            <person name="Pinto D."/>
            <person name="Vollmers J."/>
            <person name="Rivas-Marin E."/>
            <person name="Kohn T."/>
            <person name="Peeters S.H."/>
            <person name="Heuer A."/>
            <person name="Rast P."/>
            <person name="Oberbeckmann S."/>
            <person name="Bunk B."/>
            <person name="Jeske O."/>
            <person name="Meyerdierks A."/>
            <person name="Storesund J.E."/>
            <person name="Kallscheuer N."/>
            <person name="Luecker S."/>
            <person name="Lage O.M."/>
            <person name="Pohl T."/>
            <person name="Merkel B.J."/>
            <person name="Hornburger P."/>
            <person name="Mueller R.-W."/>
            <person name="Bruemmer F."/>
            <person name="Labrenz M."/>
            <person name="Spormann A.M."/>
            <person name="Op den Camp H."/>
            <person name="Overmann J."/>
            <person name="Amann R."/>
            <person name="Jetten M.S.M."/>
            <person name="Mascher T."/>
            <person name="Medema M.H."/>
            <person name="Devos D.P."/>
            <person name="Kaster A.-K."/>
            <person name="Ovreas L."/>
            <person name="Rohde M."/>
            <person name="Galperin M.Y."/>
            <person name="Jogler C."/>
        </authorList>
    </citation>
    <scope>NUCLEOTIDE SEQUENCE [LARGE SCALE GENOMIC DNA]</scope>
    <source>
        <strain evidence="2 3">Pan216</strain>
    </source>
</reference>
<dbReference type="SUPFAM" id="SSF53448">
    <property type="entry name" value="Nucleotide-diphospho-sugar transferases"/>
    <property type="match status" value="1"/>
</dbReference>
<dbReference type="Proteomes" id="UP000317093">
    <property type="component" value="Chromosome"/>
</dbReference>
<organism evidence="2 3">
    <name type="scientific">Kolteria novifilia</name>
    <dbReference type="NCBI Taxonomy" id="2527975"/>
    <lineage>
        <taxon>Bacteria</taxon>
        <taxon>Pseudomonadati</taxon>
        <taxon>Planctomycetota</taxon>
        <taxon>Planctomycetia</taxon>
        <taxon>Kolteriales</taxon>
        <taxon>Kolteriaceae</taxon>
        <taxon>Kolteria</taxon>
    </lineage>
</organism>
<dbReference type="Pfam" id="PF00535">
    <property type="entry name" value="Glycos_transf_2"/>
    <property type="match status" value="1"/>
</dbReference>
<protein>
    <submittedName>
        <fullName evidence="2">Chondroitin synthase</fullName>
    </submittedName>
</protein>
<dbReference type="KEGG" id="knv:Pan216_33980"/>